<feature type="domain" description="Large ribosomal subunit protein uL5 C-terminal" evidence="5">
    <location>
        <begin position="82"/>
        <end position="175"/>
    </location>
</feature>
<comment type="similarity">
    <text evidence="1 4">Belongs to the universal ribosomal protein uL5 family.</text>
</comment>
<evidence type="ECO:0000259" key="5">
    <source>
        <dbReference type="Pfam" id="PF00673"/>
    </source>
</evidence>
<dbReference type="AlphaFoldDB" id="A0A8F1B7K7"/>
<evidence type="ECO:0000256" key="3">
    <source>
        <dbReference type="ARBA" id="ARBA00023274"/>
    </source>
</evidence>
<dbReference type="Pfam" id="PF00673">
    <property type="entry name" value="Ribosomal_L5_C"/>
    <property type="match status" value="1"/>
</dbReference>
<protein>
    <submittedName>
        <fullName evidence="6">Ribosomal protein L5</fullName>
    </submittedName>
</protein>
<dbReference type="InterPro" id="IPR022803">
    <property type="entry name" value="Ribosomal_uL5_dom_sf"/>
</dbReference>
<dbReference type="GO" id="GO:0006412">
    <property type="term" value="P:translation"/>
    <property type="evidence" value="ECO:0007669"/>
    <property type="project" value="InterPro"/>
</dbReference>
<evidence type="ECO:0000256" key="1">
    <source>
        <dbReference type="ARBA" id="ARBA00008553"/>
    </source>
</evidence>
<accession>A0A8F1B7K7</accession>
<dbReference type="EMBL" id="MT383644">
    <property type="protein sequence ID" value="QWM93642.1"/>
    <property type="molecule type" value="Genomic_DNA"/>
</dbReference>
<gene>
    <name evidence="6" type="primary">rpl5</name>
</gene>
<dbReference type="RefSeq" id="YP_010134152.1">
    <property type="nucleotide sequence ID" value="NC_056793.1"/>
</dbReference>
<organism evidence="6">
    <name type="scientific">Navicula veneta</name>
    <dbReference type="NCBI Taxonomy" id="138539"/>
    <lineage>
        <taxon>Eukaryota</taxon>
        <taxon>Sar</taxon>
        <taxon>Stramenopiles</taxon>
        <taxon>Ochrophyta</taxon>
        <taxon>Bacillariophyta</taxon>
        <taxon>Bacillariophyceae</taxon>
        <taxon>Bacillariophycidae</taxon>
        <taxon>Naviculales</taxon>
        <taxon>Naviculaceae</taxon>
        <taxon>Navicula</taxon>
    </lineage>
</organism>
<sequence length="181" mass="21073">MHFIEIFNKKIIKHDLINKFNYTSIKNIPEIKQVTLNFGCKNFNIQKFATTLLALEIIAAKKGRLTIAKNANLLIKIQKGQPAGCKVTLKKKEIYFFFNKILIEILPKVKNFTGFKIQTQASTFSFHILSNEIVLQEFENQYPLFANLPHLDIHILTNAKNYKELMFLIKSNKIPIYQKQN</sequence>
<dbReference type="SUPFAM" id="SSF55282">
    <property type="entry name" value="RL5-like"/>
    <property type="match status" value="1"/>
</dbReference>
<evidence type="ECO:0000256" key="4">
    <source>
        <dbReference type="RuleBase" id="RU003930"/>
    </source>
</evidence>
<evidence type="ECO:0000313" key="6">
    <source>
        <dbReference type="EMBL" id="QWM93642.1"/>
    </source>
</evidence>
<name>A0A8F1B7K7_9STRA</name>
<keyword evidence="3 4" id="KW-0687">Ribonucleoprotein</keyword>
<dbReference type="PIRSF" id="PIRSF002161">
    <property type="entry name" value="Ribosomal_L5"/>
    <property type="match status" value="1"/>
</dbReference>
<dbReference type="GO" id="GO:0005840">
    <property type="term" value="C:ribosome"/>
    <property type="evidence" value="ECO:0007669"/>
    <property type="project" value="UniProtKB-KW"/>
</dbReference>
<dbReference type="Gene3D" id="3.30.1440.10">
    <property type="match status" value="1"/>
</dbReference>
<proteinExistence type="inferred from homology"/>
<dbReference type="GO" id="GO:0003735">
    <property type="term" value="F:structural constituent of ribosome"/>
    <property type="evidence" value="ECO:0007669"/>
    <property type="project" value="InterPro"/>
</dbReference>
<geneLocation type="mitochondrion" evidence="6"/>
<dbReference type="InterPro" id="IPR031309">
    <property type="entry name" value="Ribosomal_uL5_C"/>
</dbReference>
<evidence type="ECO:0000256" key="2">
    <source>
        <dbReference type="ARBA" id="ARBA00022980"/>
    </source>
</evidence>
<keyword evidence="2 4" id="KW-0689">Ribosomal protein</keyword>
<dbReference type="GO" id="GO:1990904">
    <property type="term" value="C:ribonucleoprotein complex"/>
    <property type="evidence" value="ECO:0007669"/>
    <property type="project" value="UniProtKB-KW"/>
</dbReference>
<dbReference type="InterPro" id="IPR002132">
    <property type="entry name" value="Ribosomal_uL5"/>
</dbReference>
<reference evidence="6" key="1">
    <citation type="journal article" date="2021" name="Ecol Indic">
        <title>Morphological and molecular identification reveals that waters from an isolated oasis in Tamanrasset (extreme South of Algerian Sahara) are colonized by opportunistic and pollution-tolerant diatom species.</title>
        <authorList>
            <person name="Gastineau R."/>
            <person name="Hamedi C."/>
            <person name="Baba Hamed M.B."/>
            <person name="Abi-Ayad S.-M.E.-A."/>
            <person name="Bak M."/>
            <person name="Lemieux C."/>
            <person name="Turmel M."/>
            <person name="Dobosz S."/>
            <person name="Wrobel R.J."/>
            <person name="Kierzek A."/>
            <person name="Lange-Bertalot H."/>
            <person name="Witkowski A."/>
        </authorList>
    </citation>
    <scope>NUCLEOTIDE SEQUENCE</scope>
    <source>
        <strain evidence="6">SZCZR1826</strain>
    </source>
</reference>
<keyword evidence="6" id="KW-0496">Mitochondrion</keyword>
<dbReference type="GeneID" id="67123879"/>